<proteinExistence type="predicted"/>
<dbReference type="SMART" id="SM00530">
    <property type="entry name" value="HTH_XRE"/>
    <property type="match status" value="1"/>
</dbReference>
<dbReference type="InterPro" id="IPR010982">
    <property type="entry name" value="Lambda_DNA-bd_dom_sf"/>
</dbReference>
<evidence type="ECO:0000313" key="4">
    <source>
        <dbReference type="Proteomes" id="UP000260828"/>
    </source>
</evidence>
<evidence type="ECO:0000313" key="3">
    <source>
        <dbReference type="EMBL" id="RGE67615.1"/>
    </source>
</evidence>
<dbReference type="Proteomes" id="UP000260828">
    <property type="component" value="Unassembled WGS sequence"/>
</dbReference>
<dbReference type="RefSeq" id="WP_117546495.1">
    <property type="nucleotide sequence ID" value="NZ_QVME01000004.1"/>
</dbReference>
<dbReference type="InterPro" id="IPR050807">
    <property type="entry name" value="TransReg_Diox_bact_type"/>
</dbReference>
<reference evidence="3 4" key="1">
    <citation type="submission" date="2018-08" db="EMBL/GenBank/DDBJ databases">
        <title>A genome reference for cultivated species of the human gut microbiota.</title>
        <authorList>
            <person name="Zou Y."/>
            <person name="Xue W."/>
            <person name="Luo G."/>
        </authorList>
    </citation>
    <scope>NUCLEOTIDE SEQUENCE [LARGE SCALE GENOMIC DNA]</scope>
    <source>
        <strain evidence="3 4">TF05-12AC</strain>
    </source>
</reference>
<dbReference type="Gene3D" id="1.10.260.40">
    <property type="entry name" value="lambda repressor-like DNA-binding domains"/>
    <property type="match status" value="1"/>
</dbReference>
<dbReference type="GO" id="GO:0003700">
    <property type="term" value="F:DNA-binding transcription factor activity"/>
    <property type="evidence" value="ECO:0007669"/>
    <property type="project" value="TreeGrafter"/>
</dbReference>
<evidence type="ECO:0000259" key="2">
    <source>
        <dbReference type="PROSITE" id="PS50943"/>
    </source>
</evidence>
<keyword evidence="1" id="KW-0238">DNA-binding</keyword>
<accession>A0A3E3IKJ2</accession>
<dbReference type="GO" id="GO:0003677">
    <property type="term" value="F:DNA binding"/>
    <property type="evidence" value="ECO:0007669"/>
    <property type="project" value="UniProtKB-KW"/>
</dbReference>
<feature type="domain" description="HTH cro/C1-type" evidence="2">
    <location>
        <begin position="10"/>
        <end position="64"/>
    </location>
</feature>
<dbReference type="PANTHER" id="PTHR46797">
    <property type="entry name" value="HTH-TYPE TRANSCRIPTIONAL REGULATOR"/>
    <property type="match status" value="1"/>
</dbReference>
<dbReference type="AlphaFoldDB" id="A0A3E3IKJ2"/>
<organism evidence="3 4">
    <name type="scientific">Anaerotruncus colihominis</name>
    <dbReference type="NCBI Taxonomy" id="169435"/>
    <lineage>
        <taxon>Bacteria</taxon>
        <taxon>Bacillati</taxon>
        <taxon>Bacillota</taxon>
        <taxon>Clostridia</taxon>
        <taxon>Eubacteriales</taxon>
        <taxon>Oscillospiraceae</taxon>
        <taxon>Anaerotruncus</taxon>
    </lineage>
</organism>
<gene>
    <name evidence="3" type="ORF">DXC40_08925</name>
</gene>
<dbReference type="Pfam" id="PF01381">
    <property type="entry name" value="HTH_3"/>
    <property type="match status" value="1"/>
</dbReference>
<dbReference type="GO" id="GO:0005829">
    <property type="term" value="C:cytosol"/>
    <property type="evidence" value="ECO:0007669"/>
    <property type="project" value="TreeGrafter"/>
</dbReference>
<dbReference type="InterPro" id="IPR001387">
    <property type="entry name" value="Cro/C1-type_HTH"/>
</dbReference>
<dbReference type="CDD" id="cd00093">
    <property type="entry name" value="HTH_XRE"/>
    <property type="match status" value="1"/>
</dbReference>
<comment type="caution">
    <text evidence="3">The sequence shown here is derived from an EMBL/GenBank/DDBJ whole genome shotgun (WGS) entry which is preliminary data.</text>
</comment>
<dbReference type="PROSITE" id="PS50943">
    <property type="entry name" value="HTH_CROC1"/>
    <property type="match status" value="1"/>
</dbReference>
<dbReference type="PANTHER" id="PTHR46797:SF1">
    <property type="entry name" value="METHYLPHOSPHONATE SYNTHASE"/>
    <property type="match status" value="1"/>
</dbReference>
<protein>
    <submittedName>
        <fullName evidence="3">XRE family transcriptional regulator</fullName>
    </submittedName>
</protein>
<name>A0A3E3IKJ2_9FIRM</name>
<dbReference type="SUPFAM" id="SSF47413">
    <property type="entry name" value="lambda repressor-like DNA-binding domains"/>
    <property type="match status" value="1"/>
</dbReference>
<sequence length="106" mass="11892">MKFESIGKNIRRFRKERGYRQEDLAEMVGLSVNYMGAIERGEKLPSLETFITIVNCLGTSADFILADVLAEGYRVKESLLSEKLSGLSAQQRKEVCAVVDALLKTF</sequence>
<evidence type="ECO:0000256" key="1">
    <source>
        <dbReference type="ARBA" id="ARBA00023125"/>
    </source>
</evidence>
<dbReference type="EMBL" id="QVME01000004">
    <property type="protein sequence ID" value="RGE67615.1"/>
    <property type="molecule type" value="Genomic_DNA"/>
</dbReference>